<dbReference type="InterPro" id="IPR003714">
    <property type="entry name" value="PhoH"/>
</dbReference>
<dbReference type="InterPro" id="IPR051451">
    <property type="entry name" value="PhoH2-like"/>
</dbReference>
<dbReference type="KEGG" id="nib:GU926_05485"/>
<dbReference type="GO" id="GO:0005524">
    <property type="term" value="F:ATP binding"/>
    <property type="evidence" value="ECO:0007669"/>
    <property type="project" value="UniProtKB-KW"/>
</dbReference>
<dbReference type="Proteomes" id="UP000464214">
    <property type="component" value="Chromosome"/>
</dbReference>
<dbReference type="EMBL" id="CP047897">
    <property type="protein sequence ID" value="QHL86917.1"/>
    <property type="molecule type" value="Genomic_DNA"/>
</dbReference>
<dbReference type="FunFam" id="3.40.50.300:FF:000013">
    <property type="entry name" value="PhoH family ATPase"/>
    <property type="match status" value="1"/>
</dbReference>
<evidence type="ECO:0000256" key="6">
    <source>
        <dbReference type="ARBA" id="ARBA00039970"/>
    </source>
</evidence>
<evidence type="ECO:0000313" key="10">
    <source>
        <dbReference type="Proteomes" id="UP000464214"/>
    </source>
</evidence>
<name>A0A6P1NT70_9BACT</name>
<dbReference type="Pfam" id="PF02562">
    <property type="entry name" value="PhoH"/>
    <property type="match status" value="1"/>
</dbReference>
<organism evidence="9 10">
    <name type="scientific">Nibribacter ruber</name>
    <dbReference type="NCBI Taxonomy" id="2698458"/>
    <lineage>
        <taxon>Bacteria</taxon>
        <taxon>Pseudomonadati</taxon>
        <taxon>Bacteroidota</taxon>
        <taxon>Cytophagia</taxon>
        <taxon>Cytophagales</taxon>
        <taxon>Hymenobacteraceae</taxon>
        <taxon>Nibribacter</taxon>
    </lineage>
</organism>
<dbReference type="GO" id="GO:0005829">
    <property type="term" value="C:cytosol"/>
    <property type="evidence" value="ECO:0007669"/>
    <property type="project" value="TreeGrafter"/>
</dbReference>
<evidence type="ECO:0000256" key="4">
    <source>
        <dbReference type="ARBA" id="ARBA00022741"/>
    </source>
</evidence>
<dbReference type="PANTHER" id="PTHR30473:SF1">
    <property type="entry name" value="PHOH-LIKE PROTEIN"/>
    <property type="match status" value="1"/>
</dbReference>
<keyword evidence="5" id="KW-0067">ATP-binding</keyword>
<evidence type="ECO:0000259" key="8">
    <source>
        <dbReference type="Pfam" id="PF02562"/>
    </source>
</evidence>
<protein>
    <recommendedName>
        <fullName evidence="6">PhoH-like protein</fullName>
    </recommendedName>
</protein>
<comment type="similarity">
    <text evidence="2">Belongs to the PhoH family.</text>
</comment>
<proteinExistence type="inferred from homology"/>
<dbReference type="SUPFAM" id="SSF52540">
    <property type="entry name" value="P-loop containing nucleoside triphosphate hydrolases"/>
    <property type="match status" value="1"/>
</dbReference>
<sequence>MVEKTITLEDISLIDFLGAENQNIKQLAAAFPSSKIISRGNEIKIQGQTPEITKIHEILSSLIEHYHKFGKITDKSVHKFLTADNDFEDDVVITSPDVIVYGSKGGVIKPKTPNQQKLVDMINKYDLVFALGPAGSGKTFISVAMAVRALKNKEVKKIIISRPVVEAGESLGFLPGDMKDKVDPYLRPIYDALEEMIPIEKLKYYYENKVIEIAPLAYMRGRTLNNAFVLLDEAQNTTPMQIKMFMTRMGPSSKVMINGDRTQIDLPRNQKSGLIEAINVLKEVQGIGFVEMTVDDVVRHRLVKSIVDAYTKHDERRAQEREQNEGNDSHQDAARRRQQYRRED</sequence>
<accession>A0A6P1NT70</accession>
<dbReference type="Gene3D" id="3.40.50.300">
    <property type="entry name" value="P-loop containing nucleotide triphosphate hydrolases"/>
    <property type="match status" value="1"/>
</dbReference>
<dbReference type="InterPro" id="IPR027417">
    <property type="entry name" value="P-loop_NTPase"/>
</dbReference>
<evidence type="ECO:0000256" key="2">
    <source>
        <dbReference type="ARBA" id="ARBA00010393"/>
    </source>
</evidence>
<keyword evidence="4" id="KW-0547">Nucleotide-binding</keyword>
<comment type="subcellular location">
    <subcellularLocation>
        <location evidence="1">Cytoplasm</location>
    </subcellularLocation>
</comment>
<dbReference type="RefSeq" id="WP_160689788.1">
    <property type="nucleotide sequence ID" value="NZ_CP047897.1"/>
</dbReference>
<evidence type="ECO:0000256" key="7">
    <source>
        <dbReference type="SAM" id="MobiDB-lite"/>
    </source>
</evidence>
<evidence type="ECO:0000256" key="1">
    <source>
        <dbReference type="ARBA" id="ARBA00004496"/>
    </source>
</evidence>
<dbReference type="AlphaFoldDB" id="A0A6P1NT70"/>
<dbReference type="PANTHER" id="PTHR30473">
    <property type="entry name" value="PROTEIN PHOH"/>
    <property type="match status" value="1"/>
</dbReference>
<gene>
    <name evidence="9" type="ORF">GU926_05485</name>
</gene>
<evidence type="ECO:0000256" key="5">
    <source>
        <dbReference type="ARBA" id="ARBA00022840"/>
    </source>
</evidence>
<reference evidence="9 10" key="1">
    <citation type="submission" date="2020-01" db="EMBL/GenBank/DDBJ databases">
        <authorList>
            <person name="Kim M."/>
        </authorList>
    </citation>
    <scope>NUCLEOTIDE SEQUENCE [LARGE SCALE GENOMIC DNA]</scope>
    <source>
        <strain evidence="9 10">BT10</strain>
    </source>
</reference>
<feature type="domain" description="PhoH-like protein" evidence="8">
    <location>
        <begin position="108"/>
        <end position="310"/>
    </location>
</feature>
<evidence type="ECO:0000313" key="9">
    <source>
        <dbReference type="EMBL" id="QHL86917.1"/>
    </source>
</evidence>
<evidence type="ECO:0000256" key="3">
    <source>
        <dbReference type="ARBA" id="ARBA00022490"/>
    </source>
</evidence>
<feature type="region of interest" description="Disordered" evidence="7">
    <location>
        <begin position="314"/>
        <end position="344"/>
    </location>
</feature>
<keyword evidence="10" id="KW-1185">Reference proteome</keyword>
<keyword evidence="3" id="KW-0963">Cytoplasm</keyword>